<keyword evidence="4 12" id="KW-0479">Metal-binding</keyword>
<dbReference type="eggNOG" id="KOG2807">
    <property type="taxonomic scope" value="Eukaryota"/>
</dbReference>
<dbReference type="Gene3D" id="3.40.50.410">
    <property type="entry name" value="von Willebrand factor, type A domain"/>
    <property type="match status" value="1"/>
</dbReference>
<dbReference type="InterPro" id="IPR012170">
    <property type="entry name" value="TFIIH_SSL1/p44"/>
</dbReference>
<reference evidence="16 17" key="1">
    <citation type="journal article" date="2011" name="Proc. Natl. Acad. Sci. U.S.A.">
        <title>Comparative genomics of xylose-fermenting fungi for enhanced biofuel production.</title>
        <authorList>
            <person name="Wohlbach D.J."/>
            <person name="Kuo A."/>
            <person name="Sato T.K."/>
            <person name="Potts K.M."/>
            <person name="Salamov A.A."/>
            <person name="LaButti K.M."/>
            <person name="Sun H."/>
            <person name="Clum A."/>
            <person name="Pangilinan J.L."/>
            <person name="Lindquist E.A."/>
            <person name="Lucas S."/>
            <person name="Lapidus A."/>
            <person name="Jin M."/>
            <person name="Gunawan C."/>
            <person name="Balan V."/>
            <person name="Dale B.E."/>
            <person name="Jeffries T.W."/>
            <person name="Zinkel R."/>
            <person name="Barry K.W."/>
            <person name="Grigoriev I.V."/>
            <person name="Gasch A.P."/>
        </authorList>
    </citation>
    <scope>NUCLEOTIDE SEQUENCE [LARGE SCALE GENOMIC DNA]</scope>
    <source>
        <strain evidence="17">ATCC 10573 / BCRC 21748 / CBS 615 / JCM 9827 / NBRC 10315 / NRRL Y-1498 / VKM Y-70</strain>
    </source>
</reference>
<dbReference type="Pfam" id="PF04056">
    <property type="entry name" value="Ssl1"/>
    <property type="match status" value="1"/>
</dbReference>
<dbReference type="AlphaFoldDB" id="G3AYF3"/>
<organism evidence="17">
    <name type="scientific">Candida tenuis (strain ATCC 10573 / BCRC 21748 / CBS 615 / JCM 9827 / NBRC 10315 / NRRL Y-1498 / VKM Y-70)</name>
    <name type="common">Yeast</name>
    <name type="synonym">Yamadazyma tenuis</name>
    <dbReference type="NCBI Taxonomy" id="590646"/>
    <lineage>
        <taxon>Eukaryota</taxon>
        <taxon>Fungi</taxon>
        <taxon>Dikarya</taxon>
        <taxon>Ascomycota</taxon>
        <taxon>Saccharomycotina</taxon>
        <taxon>Pichiomycetes</taxon>
        <taxon>Debaryomycetaceae</taxon>
        <taxon>Yamadazyma</taxon>
    </lineage>
</organism>
<dbReference type="OrthoDB" id="284275at2759"/>
<dbReference type="SMART" id="SM01047">
    <property type="entry name" value="C1_4"/>
    <property type="match status" value="1"/>
</dbReference>
<dbReference type="InterPro" id="IPR013083">
    <property type="entry name" value="Znf_RING/FYVE/PHD"/>
</dbReference>
<dbReference type="PANTHER" id="PTHR12695">
    <property type="entry name" value="GENERAL TRANSCRIPTION FACTOR IIH SUBUNIT 2"/>
    <property type="match status" value="1"/>
</dbReference>
<evidence type="ECO:0000256" key="10">
    <source>
        <dbReference type="ARBA" id="ARBA00023204"/>
    </source>
</evidence>
<evidence type="ECO:0000256" key="7">
    <source>
        <dbReference type="ARBA" id="ARBA00022833"/>
    </source>
</evidence>
<dbReference type="InterPro" id="IPR036465">
    <property type="entry name" value="vWFA_dom_sf"/>
</dbReference>
<gene>
    <name evidence="16" type="ORF">CANTEDRAFT_118624</name>
</gene>
<dbReference type="Pfam" id="PF07975">
    <property type="entry name" value="C1_4"/>
    <property type="match status" value="1"/>
</dbReference>
<evidence type="ECO:0000256" key="8">
    <source>
        <dbReference type="ARBA" id="ARBA00023015"/>
    </source>
</evidence>
<dbReference type="Gene3D" id="3.30.40.10">
    <property type="entry name" value="Zinc/RING finger domain, C3HC4 (zinc finger)"/>
    <property type="match status" value="1"/>
</dbReference>
<dbReference type="FunFam" id="3.30.40.10:FF:000477">
    <property type="entry name" value="General transcription and DNA repair factor IIH"/>
    <property type="match status" value="1"/>
</dbReference>
<evidence type="ECO:0000256" key="1">
    <source>
        <dbReference type="ARBA" id="ARBA00002817"/>
    </source>
</evidence>
<keyword evidence="9 12" id="KW-0804">Transcription</keyword>
<evidence type="ECO:0000256" key="2">
    <source>
        <dbReference type="ARBA" id="ARBA00004123"/>
    </source>
</evidence>
<evidence type="ECO:0000256" key="11">
    <source>
        <dbReference type="ARBA" id="ARBA00023242"/>
    </source>
</evidence>
<dbReference type="PIRSF" id="PIRSF015919">
    <property type="entry name" value="TFIIH_SSL1"/>
    <property type="match status" value="1"/>
</dbReference>
<dbReference type="Proteomes" id="UP000000707">
    <property type="component" value="Unassembled WGS sequence"/>
</dbReference>
<comment type="similarity">
    <text evidence="3 12">Belongs to the GTF2H2 family.</text>
</comment>
<sequence length="488" mass="54291">MESDDEYKGSSPSSRGSFSDSDGEGVRRGIKTANPASRNANDKKGANGAYAWEDEYQRTWDIVKDDDSGQTLESLIQNMIESRKKKIMKNPTAPYQRGIIRTLVVVIDGSSIMLEKDLRPNRFSMMLSLLQEFVVEFFDQNPISQLGIVLMRNGISDVVSDVNGSPQFHLDKIRQLRGKQHNRFEPKGDPSLQNALELSRSLLRYNFGNNINDTKNSKEILIIFGALFTSDPGDIHKTISSLVKDNIKVKVIGLSAKVAICQEIVNKTNHTSNNFNNPNYGVIMNESHFKELLMDCVVPLPITVEQQKEIEASKSVPLLKMGFPTKVQPTLSSSSGGHSLDFIQICACHSGSRTENGSDAAAIQQSSSVIGYRCPQCSSKVCSLPTVCPICGLMLILSTHLARSYHHLVPLVDYEEVPVKGSYPSSFCYGCLLQFPEGIENIHKDSKEKLETMSSSRYRCKKCKNDFCIDCDVFVHETLHNCPGCENQ</sequence>
<keyword evidence="6" id="KW-0863">Zinc-finger</keyword>
<keyword evidence="17" id="KW-1185">Reference proteome</keyword>
<dbReference type="SMART" id="SM00327">
    <property type="entry name" value="VWA"/>
    <property type="match status" value="1"/>
</dbReference>
<evidence type="ECO:0000259" key="15">
    <source>
        <dbReference type="PROSITE" id="PS50234"/>
    </source>
</evidence>
<feature type="domain" description="VWFA" evidence="15">
    <location>
        <begin position="102"/>
        <end position="292"/>
    </location>
</feature>
<protein>
    <recommendedName>
        <fullName evidence="12">General transcription and DNA repair factor IIH</fullName>
    </recommendedName>
</protein>
<dbReference type="GO" id="GO:0006289">
    <property type="term" value="P:nucleotide-excision repair"/>
    <property type="evidence" value="ECO:0007669"/>
    <property type="project" value="UniProtKB-UniRule"/>
</dbReference>
<dbReference type="GO" id="GO:0005675">
    <property type="term" value="C:transcription factor TFIIH holo complex"/>
    <property type="evidence" value="ECO:0007669"/>
    <property type="project" value="UniProtKB-UniRule"/>
</dbReference>
<keyword evidence="8 12" id="KW-0805">Transcription regulation</keyword>
<comment type="function">
    <text evidence="1">Component of the general transcription and DNA repair factor IIH (TFIIH) core complex, which is involved in general and transcription-coupled nucleotide excision repair (NER) of damaged DNA and, when complexed to TFIIK, in RNA transcription by RNA polymerase II. In NER, TFIIH acts by opening DNA around the lesion to allow the excision of the damaged oligonucleotide and its replacement by a new DNA fragment. In transcription, TFIIH has an essential role in transcription initiation. When the pre-initiation complex (PIC) has been established, TFIIH is required for promoter opening and promoter escape. Phosphorylation of the C-terminal tail (CTD) of the largest subunit of RNA polymerase II by the kinase module TFIIK controls the initiation of transcription.</text>
</comment>
<dbReference type="GO" id="GO:0000439">
    <property type="term" value="C:transcription factor TFIIH core complex"/>
    <property type="evidence" value="ECO:0007669"/>
    <property type="project" value="UniProtKB-UniRule"/>
</dbReference>
<evidence type="ECO:0000256" key="12">
    <source>
        <dbReference type="PIRNR" id="PIRNR015919"/>
    </source>
</evidence>
<evidence type="ECO:0000256" key="13">
    <source>
        <dbReference type="PIRSR" id="PIRSR015919-1"/>
    </source>
</evidence>
<dbReference type="HOGENOM" id="CLU_028556_1_1_1"/>
<dbReference type="InterPro" id="IPR002035">
    <property type="entry name" value="VWF_A"/>
</dbReference>
<evidence type="ECO:0000256" key="5">
    <source>
        <dbReference type="ARBA" id="ARBA00022763"/>
    </source>
</evidence>
<evidence type="ECO:0000256" key="6">
    <source>
        <dbReference type="ARBA" id="ARBA00022771"/>
    </source>
</evidence>
<comment type="subcellular location">
    <subcellularLocation>
        <location evidence="2 12">Nucleus</location>
    </subcellularLocation>
</comment>
<evidence type="ECO:0000256" key="9">
    <source>
        <dbReference type="ARBA" id="ARBA00023163"/>
    </source>
</evidence>
<dbReference type="EMBL" id="GL996512">
    <property type="protein sequence ID" value="EGV65837.1"/>
    <property type="molecule type" value="Genomic_DNA"/>
</dbReference>
<evidence type="ECO:0000313" key="16">
    <source>
        <dbReference type="EMBL" id="EGV65837.1"/>
    </source>
</evidence>
<keyword evidence="5" id="KW-0227">DNA damage</keyword>
<keyword evidence="7 12" id="KW-0862">Zinc</keyword>
<keyword evidence="10" id="KW-0234">DNA repair</keyword>
<evidence type="ECO:0000256" key="3">
    <source>
        <dbReference type="ARBA" id="ARBA00006092"/>
    </source>
</evidence>
<evidence type="ECO:0000256" key="4">
    <source>
        <dbReference type="ARBA" id="ARBA00022723"/>
    </source>
</evidence>
<feature type="zinc finger region" description="C4-type" evidence="13">
    <location>
        <begin position="374"/>
        <end position="391"/>
    </location>
</feature>
<keyword evidence="11 12" id="KW-0539">Nucleus</keyword>
<dbReference type="InterPro" id="IPR004595">
    <property type="entry name" value="TFIIH_C1-like_dom"/>
</dbReference>
<name>G3AYF3_CANTC</name>
<dbReference type="PANTHER" id="PTHR12695:SF2">
    <property type="entry name" value="GENERAL TRANSCRIPTION FACTOR IIH SUBUNIT 2-RELATED"/>
    <property type="match status" value="1"/>
</dbReference>
<feature type="region of interest" description="Disordered" evidence="14">
    <location>
        <begin position="1"/>
        <end position="45"/>
    </location>
</feature>
<dbReference type="PROSITE" id="PS50234">
    <property type="entry name" value="VWFA"/>
    <property type="match status" value="1"/>
</dbReference>
<dbReference type="PROSITE" id="PS00028">
    <property type="entry name" value="ZINC_FINGER_C2H2_1"/>
    <property type="match status" value="1"/>
</dbReference>
<dbReference type="InterPro" id="IPR013087">
    <property type="entry name" value="Znf_C2H2_type"/>
</dbReference>
<dbReference type="NCBIfam" id="TIGR00622">
    <property type="entry name" value="ssl1"/>
    <property type="match status" value="1"/>
</dbReference>
<dbReference type="SUPFAM" id="SSF53300">
    <property type="entry name" value="vWA-like"/>
    <property type="match status" value="1"/>
</dbReference>
<dbReference type="FunFam" id="3.40.50.410:FF:000015">
    <property type="entry name" value="General transcription factor IIH subunit 2"/>
    <property type="match status" value="1"/>
</dbReference>
<dbReference type="SUPFAM" id="SSF57889">
    <property type="entry name" value="Cysteine-rich domain"/>
    <property type="match status" value="1"/>
</dbReference>
<evidence type="ECO:0000313" key="17">
    <source>
        <dbReference type="Proteomes" id="UP000000707"/>
    </source>
</evidence>
<dbReference type="GO" id="GO:0008270">
    <property type="term" value="F:zinc ion binding"/>
    <property type="evidence" value="ECO:0007669"/>
    <property type="project" value="UniProtKB-UniRule"/>
</dbReference>
<dbReference type="GO" id="GO:0006357">
    <property type="term" value="P:regulation of transcription by RNA polymerase II"/>
    <property type="evidence" value="ECO:0007669"/>
    <property type="project" value="UniProtKB-UniRule"/>
</dbReference>
<dbReference type="GO" id="GO:0006367">
    <property type="term" value="P:transcription initiation at RNA polymerase II promoter"/>
    <property type="evidence" value="ECO:0007669"/>
    <property type="project" value="UniProtKB-ARBA"/>
</dbReference>
<dbReference type="InterPro" id="IPR007198">
    <property type="entry name" value="Ssl1-like"/>
</dbReference>
<feature type="compositionally biased region" description="Low complexity" evidence="14">
    <location>
        <begin position="9"/>
        <end position="20"/>
    </location>
</feature>
<proteinExistence type="inferred from homology"/>
<dbReference type="InterPro" id="IPR046349">
    <property type="entry name" value="C1-like_sf"/>
</dbReference>
<evidence type="ECO:0000256" key="14">
    <source>
        <dbReference type="SAM" id="MobiDB-lite"/>
    </source>
</evidence>
<accession>G3AYF3</accession>
<dbReference type="STRING" id="590646.G3AYF3"/>